<dbReference type="Proteomes" id="UP001501337">
    <property type="component" value="Unassembled WGS sequence"/>
</dbReference>
<dbReference type="InterPro" id="IPR014340">
    <property type="entry name" value="LptA"/>
</dbReference>
<organism evidence="7 8">
    <name type="scientific">Allohahella marinimesophila</name>
    <dbReference type="NCBI Taxonomy" id="1054972"/>
    <lineage>
        <taxon>Bacteria</taxon>
        <taxon>Pseudomonadati</taxon>
        <taxon>Pseudomonadota</taxon>
        <taxon>Gammaproteobacteria</taxon>
        <taxon>Oceanospirillales</taxon>
        <taxon>Hahellaceae</taxon>
        <taxon>Allohahella</taxon>
    </lineage>
</organism>
<evidence type="ECO:0000256" key="4">
    <source>
        <dbReference type="HAMAP-Rule" id="MF_01914"/>
    </source>
</evidence>
<evidence type="ECO:0000259" key="6">
    <source>
        <dbReference type="Pfam" id="PF03968"/>
    </source>
</evidence>
<reference evidence="8" key="1">
    <citation type="journal article" date="2019" name="Int. J. Syst. Evol. Microbiol.">
        <title>The Global Catalogue of Microorganisms (GCM) 10K type strain sequencing project: providing services to taxonomists for standard genome sequencing and annotation.</title>
        <authorList>
            <consortium name="The Broad Institute Genomics Platform"/>
            <consortium name="The Broad Institute Genome Sequencing Center for Infectious Disease"/>
            <person name="Wu L."/>
            <person name="Ma J."/>
        </authorList>
    </citation>
    <scope>NUCLEOTIDE SEQUENCE [LARGE SCALE GENOMIC DNA]</scope>
    <source>
        <strain evidence="8">JCM 17555</strain>
    </source>
</reference>
<keyword evidence="3 4" id="KW-0574">Periplasm</keyword>
<dbReference type="PANTHER" id="PTHR36504:SF1">
    <property type="entry name" value="LIPOPOLYSACCHARIDE EXPORT SYSTEM PROTEIN LPTA"/>
    <property type="match status" value="1"/>
</dbReference>
<feature type="region of interest" description="Disordered" evidence="5">
    <location>
        <begin position="155"/>
        <end position="189"/>
    </location>
</feature>
<keyword evidence="2 4" id="KW-0732">Signal</keyword>
<keyword evidence="8" id="KW-1185">Reference proteome</keyword>
<dbReference type="Gene3D" id="2.60.450.10">
    <property type="entry name" value="Lipopolysaccharide (LPS) transport protein A like domain"/>
    <property type="match status" value="1"/>
</dbReference>
<dbReference type="InterPro" id="IPR052037">
    <property type="entry name" value="LPS_export_LptA"/>
</dbReference>
<gene>
    <name evidence="4 7" type="primary">lptA</name>
    <name evidence="7" type="ORF">GCM10022278_33070</name>
</gene>
<evidence type="ECO:0000313" key="8">
    <source>
        <dbReference type="Proteomes" id="UP001501337"/>
    </source>
</evidence>
<dbReference type="EMBL" id="BAABBO010000016">
    <property type="protein sequence ID" value="GAA3973240.1"/>
    <property type="molecule type" value="Genomic_DNA"/>
</dbReference>
<proteinExistence type="inferred from homology"/>
<accession>A0ABP7PYH9</accession>
<feature type="domain" description="Organic solvent tolerance-like N-terminal" evidence="6">
    <location>
        <begin position="41"/>
        <end position="151"/>
    </location>
</feature>
<dbReference type="PANTHER" id="PTHR36504">
    <property type="entry name" value="LIPOPOLYSACCHARIDE EXPORT SYSTEM PROTEIN LPTA"/>
    <property type="match status" value="1"/>
</dbReference>
<sequence precursor="true">MRPSSAAKVRLRFGLTLAFIMVSGSAAAFDMTLQSREPIRIQADSAELDELKGVATYNGDVVISQGRSLIEASRITVYTTGGRGISRLDAVGTPAHLKQYNAEEDTETNAYAKRIDYRRDQNQVALRGSARLEQDSSIFQGEEILYDTVSQVVNARSSDDKDKKQRVEMVYFPETPDDEGETPESAGQN</sequence>
<evidence type="ECO:0000256" key="5">
    <source>
        <dbReference type="SAM" id="MobiDB-lite"/>
    </source>
</evidence>
<comment type="subcellular location">
    <subcellularLocation>
        <location evidence="4">Periplasm</location>
    </subcellularLocation>
</comment>
<comment type="caution">
    <text evidence="7">The sequence shown here is derived from an EMBL/GenBank/DDBJ whole genome shotgun (WGS) entry which is preliminary data.</text>
</comment>
<feature type="compositionally biased region" description="Basic and acidic residues" evidence="5">
    <location>
        <begin position="157"/>
        <end position="167"/>
    </location>
</feature>
<dbReference type="NCBIfam" id="TIGR03002">
    <property type="entry name" value="outer_YhbN_LptA"/>
    <property type="match status" value="1"/>
</dbReference>
<comment type="similarity">
    <text evidence="4">Belongs to the LptA family.</text>
</comment>
<evidence type="ECO:0000256" key="3">
    <source>
        <dbReference type="ARBA" id="ARBA00022764"/>
    </source>
</evidence>
<evidence type="ECO:0000256" key="1">
    <source>
        <dbReference type="ARBA" id="ARBA00022448"/>
    </source>
</evidence>
<dbReference type="InterPro" id="IPR005653">
    <property type="entry name" value="OstA-like_N"/>
</dbReference>
<feature type="chain" id="PRO_5044903889" description="Lipopolysaccharide export system protein LptA" evidence="4">
    <location>
        <begin position="29"/>
        <end position="189"/>
    </location>
</feature>
<dbReference type="HAMAP" id="MF_01914">
    <property type="entry name" value="LPS_assembly_LptA"/>
    <property type="match status" value="1"/>
</dbReference>
<protein>
    <recommendedName>
        <fullName evidence="4">Lipopolysaccharide export system protein LptA</fullName>
    </recommendedName>
</protein>
<comment type="subunit">
    <text evidence="4">Component of the lipopolysaccharide transport and assembly complex.</text>
</comment>
<keyword evidence="1 4" id="KW-0813">Transport</keyword>
<evidence type="ECO:0000313" key="7">
    <source>
        <dbReference type="EMBL" id="GAA3973240.1"/>
    </source>
</evidence>
<feature type="signal peptide" evidence="4">
    <location>
        <begin position="1"/>
        <end position="28"/>
    </location>
</feature>
<name>A0ABP7PYH9_9GAMM</name>
<comment type="function">
    <text evidence="4">Involved in the assembly of lipopolysaccharide (LPS). Required for the translocation of LPS from the inner membrane to the outer membrane. May form a bridge between the inner membrane and the outer membrane, via interactions with LptC and LptD, thereby facilitating LPS transfer across the periplasm.</text>
</comment>
<dbReference type="Pfam" id="PF03968">
    <property type="entry name" value="LptD_N"/>
    <property type="match status" value="1"/>
</dbReference>
<evidence type="ECO:0000256" key="2">
    <source>
        <dbReference type="ARBA" id="ARBA00022729"/>
    </source>
</evidence>